<protein>
    <submittedName>
        <fullName evidence="1">Putative RNA-directed DNA polymerase from transposon X-element</fullName>
    </submittedName>
</protein>
<reference evidence="1 2" key="1">
    <citation type="submission" date="2014-11" db="EMBL/GenBank/DDBJ databases">
        <title>Genetic blueprint of the zoonotic pathogen Toxocara canis.</title>
        <authorList>
            <person name="Zhu X.-Q."/>
            <person name="Korhonen P.K."/>
            <person name="Cai H."/>
            <person name="Young N.D."/>
            <person name="Nejsum P."/>
            <person name="von Samson-Himmelstjerna G."/>
            <person name="Boag P.R."/>
            <person name="Tan P."/>
            <person name="Li Q."/>
            <person name="Min J."/>
            <person name="Yang Y."/>
            <person name="Wang X."/>
            <person name="Fang X."/>
            <person name="Hall R.S."/>
            <person name="Hofmann A."/>
            <person name="Sternberg P.W."/>
            <person name="Jex A.R."/>
            <person name="Gasser R.B."/>
        </authorList>
    </citation>
    <scope>NUCLEOTIDE SEQUENCE [LARGE SCALE GENOMIC DNA]</scope>
    <source>
        <strain evidence="1">PN_DK_2014</strain>
    </source>
</reference>
<organism evidence="1 2">
    <name type="scientific">Toxocara canis</name>
    <name type="common">Canine roundworm</name>
    <dbReference type="NCBI Taxonomy" id="6265"/>
    <lineage>
        <taxon>Eukaryota</taxon>
        <taxon>Metazoa</taxon>
        <taxon>Ecdysozoa</taxon>
        <taxon>Nematoda</taxon>
        <taxon>Chromadorea</taxon>
        <taxon>Rhabditida</taxon>
        <taxon>Spirurina</taxon>
        <taxon>Ascaridomorpha</taxon>
        <taxon>Ascaridoidea</taxon>
        <taxon>Toxocaridae</taxon>
        <taxon>Toxocara</taxon>
    </lineage>
</organism>
<evidence type="ECO:0000313" key="1">
    <source>
        <dbReference type="EMBL" id="KHN72123.1"/>
    </source>
</evidence>
<keyword evidence="1" id="KW-0808">Transferase</keyword>
<keyword evidence="2" id="KW-1185">Reference proteome</keyword>
<comment type="caution">
    <text evidence="1">The sequence shown here is derived from an EMBL/GenBank/DDBJ whole genome shotgun (WGS) entry which is preliminary data.</text>
</comment>
<proteinExistence type="predicted"/>
<sequence>MARTSKVAPEMRSAVEEIMVPITEGLRKTMKQVMATMAEKMRQLLVATILDVVGSLVPEIIDSVTRGSSTFTFDAEQQQRRRSAVFIGVAESCDPPHLRNERDVESVAEILVEFNVDGVPLEVYRMGMFNPAKLRCDRVLTKKAGGGGAAILARLGLSIAFFENMPFSSECECTAVGQRRNSSRNMLDLAFTNDLALVNKAFVDENFSTSDHASVHFEVMEIIVKDNLLHHLLTNNLINPGQYGFLPGRPTVSRIITSTCDWISALDEKIQTDIVYVDYAKAFDAVCQTGMIRTRLASVLALKTGQGDPYIGLPCYKYSSPLYLLLAQIFAAVYRLLFAVFAARGGLV</sequence>
<accession>A0A0B2URU3</accession>
<dbReference type="EMBL" id="JPKZ01003299">
    <property type="protein sequence ID" value="KHN72123.1"/>
    <property type="molecule type" value="Genomic_DNA"/>
</dbReference>
<keyword evidence="1" id="KW-0695">RNA-directed DNA polymerase</keyword>
<keyword evidence="1" id="KW-0548">Nucleotidyltransferase</keyword>
<dbReference type="Proteomes" id="UP000031036">
    <property type="component" value="Unassembled WGS sequence"/>
</dbReference>
<gene>
    <name evidence="1" type="primary">X-element</name>
    <name evidence="1" type="ORF">Tcan_01744</name>
</gene>
<name>A0A0B2URU3_TOXCA</name>
<dbReference type="GO" id="GO:0003964">
    <property type="term" value="F:RNA-directed DNA polymerase activity"/>
    <property type="evidence" value="ECO:0007669"/>
    <property type="project" value="UniProtKB-KW"/>
</dbReference>
<evidence type="ECO:0000313" key="2">
    <source>
        <dbReference type="Proteomes" id="UP000031036"/>
    </source>
</evidence>
<dbReference type="OrthoDB" id="5828215at2759"/>
<dbReference type="AlphaFoldDB" id="A0A0B2URU3"/>